<evidence type="ECO:0000313" key="1">
    <source>
        <dbReference type="EMBL" id="EYC36813.1"/>
    </source>
</evidence>
<evidence type="ECO:0000313" key="2">
    <source>
        <dbReference type="Proteomes" id="UP000024635"/>
    </source>
</evidence>
<keyword evidence="2" id="KW-1185">Reference proteome</keyword>
<protein>
    <submittedName>
        <fullName evidence="1">Uncharacterized protein</fullName>
    </submittedName>
</protein>
<name>A0A016WCR7_9BILA</name>
<proteinExistence type="predicted"/>
<dbReference type="AlphaFoldDB" id="A0A016WCR7"/>
<sequence>MHLMAFAGAPSVLSLQQNQVVIQWCMNMCRNPLDYLIKIALPTSPLLKGKGKFRHCWEMLGASHSHSQQGMHTGS</sequence>
<dbReference type="EMBL" id="JARK01000454">
    <property type="protein sequence ID" value="EYC36813.1"/>
    <property type="molecule type" value="Genomic_DNA"/>
</dbReference>
<accession>A0A016WCR7</accession>
<gene>
    <name evidence="1" type="primary">Acey_s0854.g2701</name>
    <name evidence="1" type="ORF">Y032_0854g2701</name>
</gene>
<dbReference type="Proteomes" id="UP000024635">
    <property type="component" value="Unassembled WGS sequence"/>
</dbReference>
<comment type="caution">
    <text evidence="1">The sequence shown here is derived from an EMBL/GenBank/DDBJ whole genome shotgun (WGS) entry which is preliminary data.</text>
</comment>
<organism evidence="1 2">
    <name type="scientific">Ancylostoma ceylanicum</name>
    <dbReference type="NCBI Taxonomy" id="53326"/>
    <lineage>
        <taxon>Eukaryota</taxon>
        <taxon>Metazoa</taxon>
        <taxon>Ecdysozoa</taxon>
        <taxon>Nematoda</taxon>
        <taxon>Chromadorea</taxon>
        <taxon>Rhabditida</taxon>
        <taxon>Rhabditina</taxon>
        <taxon>Rhabditomorpha</taxon>
        <taxon>Strongyloidea</taxon>
        <taxon>Ancylostomatidae</taxon>
        <taxon>Ancylostomatinae</taxon>
        <taxon>Ancylostoma</taxon>
    </lineage>
</organism>
<reference evidence="2" key="1">
    <citation type="journal article" date="2015" name="Nat. Genet.">
        <title>The genome and transcriptome of the zoonotic hookworm Ancylostoma ceylanicum identify infection-specific gene families.</title>
        <authorList>
            <person name="Schwarz E.M."/>
            <person name="Hu Y."/>
            <person name="Antoshechkin I."/>
            <person name="Miller M.M."/>
            <person name="Sternberg P.W."/>
            <person name="Aroian R.V."/>
        </authorList>
    </citation>
    <scope>NUCLEOTIDE SEQUENCE</scope>
    <source>
        <strain evidence="2">HY135</strain>
    </source>
</reference>